<feature type="signal peptide" evidence="1">
    <location>
        <begin position="1"/>
        <end position="17"/>
    </location>
</feature>
<dbReference type="GO" id="GO:0005178">
    <property type="term" value="F:integrin binding"/>
    <property type="evidence" value="ECO:0007669"/>
    <property type="project" value="TreeGrafter"/>
</dbReference>
<dbReference type="InterPro" id="IPR028994">
    <property type="entry name" value="Integrin_alpha_N"/>
</dbReference>
<name>A0A1B6JID7_9HEMI</name>
<reference evidence="2" key="1">
    <citation type="submission" date="2015-11" db="EMBL/GenBank/DDBJ databases">
        <title>De novo transcriptome assembly of four potential Pierce s Disease insect vectors from Arizona vineyards.</title>
        <authorList>
            <person name="Tassone E.E."/>
        </authorList>
    </citation>
    <scope>NUCLEOTIDE SEQUENCE</scope>
</reference>
<dbReference type="AlphaFoldDB" id="A0A1B6JID7"/>
<sequence>MTTFACLLFCSLTAALGYNLEPRHAVLIDDPKSDNESYFGYTLNFWQRSATGTNTTWLLVGAPRAEVDGLRGERVRKPGGVYKCSVDTAQCRPIPILGYDYTMEQDLTWRGRVKNIPARSWLGATIAVEDKLDGGIAVCAPRMKLMVKG</sequence>
<feature type="chain" id="PRO_5008585801" description="Integrin alpha-2 domain-containing protein" evidence="1">
    <location>
        <begin position="18"/>
        <end position="149"/>
    </location>
</feature>
<dbReference type="Gene3D" id="2.130.10.130">
    <property type="entry name" value="Integrin alpha, N-terminal"/>
    <property type="match status" value="1"/>
</dbReference>
<dbReference type="GO" id="GO:0009897">
    <property type="term" value="C:external side of plasma membrane"/>
    <property type="evidence" value="ECO:0007669"/>
    <property type="project" value="TreeGrafter"/>
</dbReference>
<dbReference type="GO" id="GO:0007160">
    <property type="term" value="P:cell-matrix adhesion"/>
    <property type="evidence" value="ECO:0007669"/>
    <property type="project" value="TreeGrafter"/>
</dbReference>
<evidence type="ECO:0008006" key="3">
    <source>
        <dbReference type="Google" id="ProtNLM"/>
    </source>
</evidence>
<dbReference type="GO" id="GO:0033627">
    <property type="term" value="P:cell adhesion mediated by integrin"/>
    <property type="evidence" value="ECO:0007669"/>
    <property type="project" value="TreeGrafter"/>
</dbReference>
<dbReference type="PANTHER" id="PTHR23220">
    <property type="entry name" value="INTEGRIN ALPHA"/>
    <property type="match status" value="1"/>
</dbReference>
<accession>A0A1B6JID7</accession>
<dbReference type="SMART" id="SM00191">
    <property type="entry name" value="Int_alpha"/>
    <property type="match status" value="1"/>
</dbReference>
<keyword evidence="1" id="KW-0732">Signal</keyword>
<evidence type="ECO:0000256" key="1">
    <source>
        <dbReference type="SAM" id="SignalP"/>
    </source>
</evidence>
<evidence type="ECO:0000313" key="2">
    <source>
        <dbReference type="EMBL" id="JAS98937.1"/>
    </source>
</evidence>
<dbReference type="GO" id="GO:0098609">
    <property type="term" value="P:cell-cell adhesion"/>
    <property type="evidence" value="ECO:0007669"/>
    <property type="project" value="TreeGrafter"/>
</dbReference>
<dbReference type="EMBL" id="GECU01008769">
    <property type="protein sequence ID" value="JAS98937.1"/>
    <property type="molecule type" value="Transcribed_RNA"/>
</dbReference>
<dbReference type="PANTHER" id="PTHR23220:SF122">
    <property type="entry name" value="INTEGRIN ALPHA-PS1"/>
    <property type="match status" value="1"/>
</dbReference>
<feature type="non-terminal residue" evidence="2">
    <location>
        <position position="149"/>
    </location>
</feature>
<organism evidence="2">
    <name type="scientific">Homalodisca liturata</name>
    <dbReference type="NCBI Taxonomy" id="320908"/>
    <lineage>
        <taxon>Eukaryota</taxon>
        <taxon>Metazoa</taxon>
        <taxon>Ecdysozoa</taxon>
        <taxon>Arthropoda</taxon>
        <taxon>Hexapoda</taxon>
        <taxon>Insecta</taxon>
        <taxon>Pterygota</taxon>
        <taxon>Neoptera</taxon>
        <taxon>Paraneoptera</taxon>
        <taxon>Hemiptera</taxon>
        <taxon>Auchenorrhyncha</taxon>
        <taxon>Membracoidea</taxon>
        <taxon>Cicadellidae</taxon>
        <taxon>Cicadellinae</taxon>
        <taxon>Proconiini</taxon>
        <taxon>Homalodisca</taxon>
    </lineage>
</organism>
<proteinExistence type="predicted"/>
<dbReference type="GO" id="GO:0007229">
    <property type="term" value="P:integrin-mediated signaling pathway"/>
    <property type="evidence" value="ECO:0007669"/>
    <property type="project" value="TreeGrafter"/>
</dbReference>
<protein>
    <recommendedName>
        <fullName evidence="3">Integrin alpha-2 domain-containing protein</fullName>
    </recommendedName>
</protein>
<dbReference type="InterPro" id="IPR013519">
    <property type="entry name" value="Int_alpha_beta-p"/>
</dbReference>
<gene>
    <name evidence="2" type="ORF">g.35733</name>
</gene>
<dbReference type="GO" id="GO:0008305">
    <property type="term" value="C:integrin complex"/>
    <property type="evidence" value="ECO:0007669"/>
    <property type="project" value="TreeGrafter"/>
</dbReference>